<dbReference type="InterPro" id="IPR015068">
    <property type="entry name" value="DUF1877"/>
</dbReference>
<comment type="caution">
    <text evidence="1">The sequence shown here is derived from an EMBL/GenBank/DDBJ whole genome shotgun (WGS) entry which is preliminary data.</text>
</comment>
<dbReference type="RefSeq" id="WP_378070285.1">
    <property type="nucleotide sequence ID" value="NZ_JBHSBL010000020.1"/>
</dbReference>
<keyword evidence="2" id="KW-1185">Reference proteome</keyword>
<evidence type="ECO:0000313" key="1">
    <source>
        <dbReference type="EMBL" id="MFC4069402.1"/>
    </source>
</evidence>
<name>A0ABV8J2C1_9ACTN</name>
<dbReference type="Proteomes" id="UP001595867">
    <property type="component" value="Unassembled WGS sequence"/>
</dbReference>
<sequence>MSVITYFRRSGPDAVAELLRLAGEDPLTALEFAGGLPGTHTDKAWAGLHFLLLDLDPPVNVFEPGEPFRIFDAVEVRAAAAFLAATPFTALAAGYDRALLESIGVYPEDLWEAEWALSYLEDAYDRLVPLFREAAAAGELVTAWRG</sequence>
<organism evidence="1 2">
    <name type="scientific">Actinoplanes subglobosus</name>
    <dbReference type="NCBI Taxonomy" id="1547892"/>
    <lineage>
        <taxon>Bacteria</taxon>
        <taxon>Bacillati</taxon>
        <taxon>Actinomycetota</taxon>
        <taxon>Actinomycetes</taxon>
        <taxon>Micromonosporales</taxon>
        <taxon>Micromonosporaceae</taxon>
        <taxon>Actinoplanes</taxon>
    </lineage>
</organism>
<proteinExistence type="predicted"/>
<dbReference type="Pfam" id="PF08974">
    <property type="entry name" value="DUF1877"/>
    <property type="match status" value="1"/>
</dbReference>
<gene>
    <name evidence="1" type="ORF">ACFO0C_31145</name>
</gene>
<dbReference type="InterPro" id="IPR035944">
    <property type="entry name" value="YfbM-like_sf"/>
</dbReference>
<protein>
    <submittedName>
        <fullName evidence="1">DUF1877 family protein</fullName>
    </submittedName>
</protein>
<accession>A0ABV8J2C1</accession>
<dbReference type="SUPFAM" id="SSF111069">
    <property type="entry name" value="Hypothetical protein yfbM"/>
    <property type="match status" value="1"/>
</dbReference>
<dbReference type="EMBL" id="JBHSBL010000020">
    <property type="protein sequence ID" value="MFC4069402.1"/>
    <property type="molecule type" value="Genomic_DNA"/>
</dbReference>
<dbReference type="Gene3D" id="3.40.1760.10">
    <property type="entry name" value="YfbM-like super family"/>
    <property type="match status" value="1"/>
</dbReference>
<reference evidence="2" key="1">
    <citation type="journal article" date="2019" name="Int. J. Syst. Evol. Microbiol.">
        <title>The Global Catalogue of Microorganisms (GCM) 10K type strain sequencing project: providing services to taxonomists for standard genome sequencing and annotation.</title>
        <authorList>
            <consortium name="The Broad Institute Genomics Platform"/>
            <consortium name="The Broad Institute Genome Sequencing Center for Infectious Disease"/>
            <person name="Wu L."/>
            <person name="Ma J."/>
        </authorList>
    </citation>
    <scope>NUCLEOTIDE SEQUENCE [LARGE SCALE GENOMIC DNA]</scope>
    <source>
        <strain evidence="2">TBRC 5832</strain>
    </source>
</reference>
<evidence type="ECO:0000313" key="2">
    <source>
        <dbReference type="Proteomes" id="UP001595867"/>
    </source>
</evidence>